<keyword evidence="3" id="KW-1185">Reference proteome</keyword>
<feature type="domain" description="AB hydrolase-1" evidence="1">
    <location>
        <begin position="70"/>
        <end position="172"/>
    </location>
</feature>
<dbReference type="InterPro" id="IPR000073">
    <property type="entry name" value="AB_hydrolase_1"/>
</dbReference>
<dbReference type="InterPro" id="IPR029058">
    <property type="entry name" value="AB_hydrolase_fold"/>
</dbReference>
<name>A0ABS5WK26_9FLAO</name>
<dbReference type="GO" id="GO:0016787">
    <property type="term" value="F:hydrolase activity"/>
    <property type="evidence" value="ECO:0007669"/>
    <property type="project" value="UniProtKB-KW"/>
</dbReference>
<proteinExistence type="predicted"/>
<dbReference type="EMBL" id="JACATN010000009">
    <property type="protein sequence ID" value="MBT2163595.1"/>
    <property type="molecule type" value="Genomic_DNA"/>
</dbReference>
<evidence type="ECO:0000259" key="1">
    <source>
        <dbReference type="Pfam" id="PF00561"/>
    </source>
</evidence>
<dbReference type="Pfam" id="PF00561">
    <property type="entry name" value="Abhydrolase_1"/>
    <property type="match status" value="1"/>
</dbReference>
<keyword evidence="2" id="KW-0378">Hydrolase</keyword>
<comment type="caution">
    <text evidence="2">The sequence shown here is derived from an EMBL/GenBank/DDBJ whole genome shotgun (WGS) entry which is preliminary data.</text>
</comment>
<dbReference type="InterPro" id="IPR050228">
    <property type="entry name" value="Carboxylesterase_BioH"/>
</dbReference>
<evidence type="ECO:0000313" key="2">
    <source>
        <dbReference type="EMBL" id="MBT2163595.1"/>
    </source>
</evidence>
<sequence>MNLKKVVGVLQRISPKLTAKVAFKFISKPKNRKIRSFEKSILGEARKSSIKFRKFDIKVFKWGNGNKKALVIHGWGGRAANFGAIIPKLIENGYEVISFDAPCHGNSTRRRTSFFEISDLVKLFLQKEKYDLVITHSMGSVFALLAMSSLKYKIQQLIILTTPNRFLEFIGAAVLHFGLNPKTTKLLINKVRKTSEYEPITLKASRFVKDIETKLVTFIHDKADKIIPINTSKKVSASIQNSDFIEIEGTGHFKMLWSKKVVQIIADLTSENSNLIATSE</sequence>
<protein>
    <submittedName>
        <fullName evidence="2">Alpha/beta hydrolase</fullName>
    </submittedName>
</protein>
<dbReference type="Gene3D" id="3.40.50.1820">
    <property type="entry name" value="alpha/beta hydrolase"/>
    <property type="match status" value="1"/>
</dbReference>
<reference evidence="3" key="2">
    <citation type="submission" date="2023-07" db="EMBL/GenBank/DDBJ databases">
        <title>Zobellia barbeyronii sp. nov., a new marine flavobacterium, isolated from green and red algae.</title>
        <authorList>
            <person name="Nedashkovskaya O.I."/>
            <person name="Otstavnykh N."/>
            <person name="Zhukova N."/>
            <person name="Guzev K."/>
            <person name="Chausova V."/>
            <person name="Tekutyeva L."/>
            <person name="Mikhailov V."/>
            <person name="Isaeva M."/>
        </authorList>
    </citation>
    <scope>NUCLEOTIDE SEQUENCE [LARGE SCALE GENOMIC DNA]</scope>
    <source>
        <strain evidence="3">KMM 6746</strain>
    </source>
</reference>
<dbReference type="PANTHER" id="PTHR43194">
    <property type="entry name" value="HYDROLASE ALPHA/BETA FOLD FAMILY"/>
    <property type="match status" value="1"/>
</dbReference>
<organism evidence="2 3">
    <name type="scientific">Zobellia barbeyronii</name>
    <dbReference type="NCBI Taxonomy" id="2748009"/>
    <lineage>
        <taxon>Bacteria</taxon>
        <taxon>Pseudomonadati</taxon>
        <taxon>Bacteroidota</taxon>
        <taxon>Flavobacteriia</taxon>
        <taxon>Flavobacteriales</taxon>
        <taxon>Flavobacteriaceae</taxon>
        <taxon>Zobellia</taxon>
    </lineage>
</organism>
<reference evidence="2 3" key="1">
    <citation type="submission" date="2020-06" db="EMBL/GenBank/DDBJ databases">
        <authorList>
            <person name="Isaeva M.P."/>
            <person name="Chernysheva N.Y."/>
        </authorList>
    </citation>
    <scope>NUCLEOTIDE SEQUENCE [LARGE SCALE GENOMIC DNA]</scope>
    <source>
        <strain evidence="2 3">KMM 6746</strain>
    </source>
</reference>
<dbReference type="SUPFAM" id="SSF53474">
    <property type="entry name" value="alpha/beta-Hydrolases"/>
    <property type="match status" value="1"/>
</dbReference>
<dbReference type="Proteomes" id="UP000740413">
    <property type="component" value="Unassembled WGS sequence"/>
</dbReference>
<gene>
    <name evidence="2" type="ORF">HW347_20155</name>
</gene>
<accession>A0ABS5WK26</accession>
<dbReference type="PANTHER" id="PTHR43194:SF2">
    <property type="entry name" value="PEROXISOMAL MEMBRANE PROTEIN LPX1"/>
    <property type="match status" value="1"/>
</dbReference>
<evidence type="ECO:0000313" key="3">
    <source>
        <dbReference type="Proteomes" id="UP000740413"/>
    </source>
</evidence>
<dbReference type="RefSeq" id="WP_214613527.1">
    <property type="nucleotide sequence ID" value="NZ_JACATN010000009.1"/>
</dbReference>